<reference evidence="2" key="1">
    <citation type="submission" date="2020-02" db="EMBL/GenBank/DDBJ databases">
        <authorList>
            <person name="Meier V. D."/>
        </authorList>
    </citation>
    <scope>NUCLEOTIDE SEQUENCE</scope>
    <source>
        <strain evidence="2">AVDCRST_MAG56</strain>
    </source>
</reference>
<proteinExistence type="predicted"/>
<feature type="compositionally biased region" description="Basic residues" evidence="1">
    <location>
        <begin position="30"/>
        <end position="41"/>
    </location>
</feature>
<name>A0A6J4M571_9SPHI</name>
<dbReference type="EMBL" id="CADCTQ010000690">
    <property type="protein sequence ID" value="CAA9346456.1"/>
    <property type="molecule type" value="Genomic_DNA"/>
</dbReference>
<protein>
    <submittedName>
        <fullName evidence="2">Uncharacterized protein</fullName>
    </submittedName>
</protein>
<feature type="non-terminal residue" evidence="2">
    <location>
        <position position="1"/>
    </location>
</feature>
<gene>
    <name evidence="2" type="ORF">AVDCRST_MAG56-8166</name>
</gene>
<evidence type="ECO:0000256" key="1">
    <source>
        <dbReference type="SAM" id="MobiDB-lite"/>
    </source>
</evidence>
<dbReference type="AlphaFoldDB" id="A0A6J4M571"/>
<evidence type="ECO:0000313" key="2">
    <source>
        <dbReference type="EMBL" id="CAA9346456.1"/>
    </source>
</evidence>
<organism evidence="2">
    <name type="scientific">uncultured Cytophagales bacterium</name>
    <dbReference type="NCBI Taxonomy" id="158755"/>
    <lineage>
        <taxon>Bacteria</taxon>
        <taxon>Pseudomonadati</taxon>
        <taxon>Bacteroidota</taxon>
        <taxon>Sphingobacteriia</taxon>
        <taxon>Sphingobacteriales</taxon>
        <taxon>environmental samples</taxon>
    </lineage>
</organism>
<accession>A0A6J4M571</accession>
<sequence>EKASCKHLREIRQLFSRRPVGFPADVPDAHRRHRVRGHRRL</sequence>
<feature type="non-terminal residue" evidence="2">
    <location>
        <position position="41"/>
    </location>
</feature>
<feature type="region of interest" description="Disordered" evidence="1">
    <location>
        <begin position="22"/>
        <end position="41"/>
    </location>
</feature>